<dbReference type="PANTHER" id="PTHR35446">
    <property type="entry name" value="SI:CH211-175M2.5"/>
    <property type="match status" value="1"/>
</dbReference>
<protein>
    <submittedName>
        <fullName evidence="2">Peroxidase-related enzyme</fullName>
    </submittedName>
</protein>
<gene>
    <name evidence="2" type="ORF">Q4610_20140</name>
</gene>
<dbReference type="GO" id="GO:0004601">
    <property type="term" value="F:peroxidase activity"/>
    <property type="evidence" value="ECO:0007669"/>
    <property type="project" value="UniProtKB-KW"/>
</dbReference>
<organism evidence="2 3">
    <name type="scientific">Sphingobium cyanobacteriorum</name>
    <dbReference type="NCBI Taxonomy" id="3063954"/>
    <lineage>
        <taxon>Bacteria</taxon>
        <taxon>Pseudomonadati</taxon>
        <taxon>Pseudomonadota</taxon>
        <taxon>Alphaproteobacteria</taxon>
        <taxon>Sphingomonadales</taxon>
        <taxon>Sphingomonadaceae</taxon>
        <taxon>Sphingobium</taxon>
    </lineage>
</organism>
<sequence length="199" mass="21935">MPVFRSIEGEPALDTVFRRFPHTVMPLLEYHDRLLRDWSPLTVAERELIAAYVSGLNACTYCHGAHVVAARAFGVDAEVFDGLMADLESSNVDERLKPILAYVGKLTRTPAMMTQADADRVYAAGWDEQALFDAVSVCALFNFMNRIVEGSGIKANPLQADEAEMQARLARMGGATDDPHRGEPSYSRLAQMWGIGPTD</sequence>
<dbReference type="SUPFAM" id="SSF69118">
    <property type="entry name" value="AhpD-like"/>
    <property type="match status" value="1"/>
</dbReference>
<feature type="domain" description="Carboxymuconolactone decarboxylase-like" evidence="1">
    <location>
        <begin position="29"/>
        <end position="84"/>
    </location>
</feature>
<dbReference type="NCBIfam" id="TIGR00778">
    <property type="entry name" value="ahpD_dom"/>
    <property type="match status" value="1"/>
</dbReference>
<evidence type="ECO:0000313" key="2">
    <source>
        <dbReference type="EMBL" id="MDO7837360.1"/>
    </source>
</evidence>
<keyword evidence="2" id="KW-0560">Oxidoreductase</keyword>
<dbReference type="InterPro" id="IPR003779">
    <property type="entry name" value="CMD-like"/>
</dbReference>
<accession>A0ABT8ZS45</accession>
<proteinExistence type="predicted"/>
<dbReference type="InterPro" id="IPR010195">
    <property type="entry name" value="Uncharacterised_peroxidase-rel"/>
</dbReference>
<dbReference type="PANTHER" id="PTHR35446:SF2">
    <property type="entry name" value="CARBOXYMUCONOLACTONE DECARBOXYLASE-LIKE DOMAIN-CONTAINING PROTEIN"/>
    <property type="match status" value="1"/>
</dbReference>
<keyword evidence="2" id="KW-0575">Peroxidase</keyword>
<dbReference type="EMBL" id="JAUQOM010000023">
    <property type="protein sequence ID" value="MDO7837360.1"/>
    <property type="molecule type" value="Genomic_DNA"/>
</dbReference>
<keyword evidence="3" id="KW-1185">Reference proteome</keyword>
<dbReference type="NCBIfam" id="TIGR01926">
    <property type="entry name" value="peroxid_rel"/>
    <property type="match status" value="1"/>
</dbReference>
<dbReference type="RefSeq" id="WP_304537659.1">
    <property type="nucleotide sequence ID" value="NZ_JAUQOM010000023.1"/>
</dbReference>
<comment type="caution">
    <text evidence="2">The sequence shown here is derived from an EMBL/GenBank/DDBJ whole genome shotgun (WGS) entry which is preliminary data.</text>
</comment>
<evidence type="ECO:0000313" key="3">
    <source>
        <dbReference type="Proteomes" id="UP001176471"/>
    </source>
</evidence>
<name>A0ABT8ZS45_9SPHN</name>
<dbReference type="InterPro" id="IPR029032">
    <property type="entry name" value="AhpD-like"/>
</dbReference>
<dbReference type="InterPro" id="IPR004675">
    <property type="entry name" value="AhpD_core"/>
</dbReference>
<dbReference type="Gene3D" id="1.20.1290.10">
    <property type="entry name" value="AhpD-like"/>
    <property type="match status" value="1"/>
</dbReference>
<evidence type="ECO:0000259" key="1">
    <source>
        <dbReference type="Pfam" id="PF02627"/>
    </source>
</evidence>
<dbReference type="Pfam" id="PF02627">
    <property type="entry name" value="CMD"/>
    <property type="match status" value="1"/>
</dbReference>
<dbReference type="Proteomes" id="UP001176471">
    <property type="component" value="Unassembled WGS sequence"/>
</dbReference>
<reference evidence="2" key="1">
    <citation type="submission" date="2023-07" db="EMBL/GenBank/DDBJ databases">
        <title>Bacterial whole genome sequence for Sphingobium sp. HBC34.</title>
        <authorList>
            <person name="Le V."/>
            <person name="Ko S.-R."/>
            <person name="Ahn C.-Y."/>
            <person name="Oh H.-M."/>
        </authorList>
    </citation>
    <scope>NUCLEOTIDE SEQUENCE</scope>
    <source>
        <strain evidence="2">HBC34</strain>
    </source>
</reference>